<gene>
    <name evidence="6" type="ORF">K8W02_11015</name>
</gene>
<dbReference type="InterPro" id="IPR036388">
    <property type="entry name" value="WH-like_DNA-bd_sf"/>
</dbReference>
<comment type="caution">
    <text evidence="6">The sequence shown here is derived from an EMBL/GenBank/DDBJ whole genome shotgun (WGS) entry which is preliminary data.</text>
</comment>
<keyword evidence="4" id="KW-0804">Transcription</keyword>
<dbReference type="Gene3D" id="3.40.190.290">
    <property type="match status" value="1"/>
</dbReference>
<dbReference type="Gene3D" id="1.10.10.10">
    <property type="entry name" value="Winged helix-like DNA-binding domain superfamily/Winged helix DNA-binding domain"/>
    <property type="match status" value="1"/>
</dbReference>
<dbReference type="PANTHER" id="PTHR30126">
    <property type="entry name" value="HTH-TYPE TRANSCRIPTIONAL REGULATOR"/>
    <property type="match status" value="1"/>
</dbReference>
<dbReference type="SUPFAM" id="SSF53850">
    <property type="entry name" value="Periplasmic binding protein-like II"/>
    <property type="match status" value="1"/>
</dbReference>
<dbReference type="CDD" id="cd08420">
    <property type="entry name" value="PBP2_CysL_like"/>
    <property type="match status" value="1"/>
</dbReference>
<dbReference type="GO" id="GO:0000976">
    <property type="term" value="F:transcription cis-regulatory region binding"/>
    <property type="evidence" value="ECO:0007669"/>
    <property type="project" value="TreeGrafter"/>
</dbReference>
<evidence type="ECO:0000313" key="6">
    <source>
        <dbReference type="EMBL" id="HJF92893.1"/>
    </source>
</evidence>
<reference evidence="6" key="2">
    <citation type="submission" date="2021-09" db="EMBL/GenBank/DDBJ databases">
        <authorList>
            <person name="Gilroy R."/>
        </authorList>
    </citation>
    <scope>NUCLEOTIDE SEQUENCE</scope>
    <source>
        <strain evidence="6">CHK55-1828</strain>
    </source>
</reference>
<dbReference type="RefSeq" id="WP_022020104.1">
    <property type="nucleotide sequence ID" value="NZ_CAUDDV010000054.1"/>
</dbReference>
<dbReference type="AlphaFoldDB" id="A0A921HYB0"/>
<dbReference type="EMBL" id="DYVX01000087">
    <property type="protein sequence ID" value="HJF92893.1"/>
    <property type="molecule type" value="Genomic_DNA"/>
</dbReference>
<proteinExistence type="inferred from homology"/>
<organism evidence="6 7">
    <name type="scientific">Mediterranea massiliensis</name>
    <dbReference type="NCBI Taxonomy" id="1841865"/>
    <lineage>
        <taxon>Bacteria</taxon>
        <taxon>Pseudomonadati</taxon>
        <taxon>Bacteroidota</taxon>
        <taxon>Bacteroidia</taxon>
        <taxon>Bacteroidales</taxon>
        <taxon>Bacteroidaceae</taxon>
        <taxon>Mediterranea</taxon>
    </lineage>
</organism>
<name>A0A921HYB0_9BACT</name>
<dbReference type="Pfam" id="PF00126">
    <property type="entry name" value="HTH_1"/>
    <property type="match status" value="1"/>
</dbReference>
<dbReference type="Pfam" id="PF03466">
    <property type="entry name" value="LysR_substrate"/>
    <property type="match status" value="1"/>
</dbReference>
<protein>
    <submittedName>
        <fullName evidence="6">LysR family transcriptional regulator</fullName>
    </submittedName>
</protein>
<comment type="similarity">
    <text evidence="1">Belongs to the LysR transcriptional regulatory family.</text>
</comment>
<dbReference type="PROSITE" id="PS50931">
    <property type="entry name" value="HTH_LYSR"/>
    <property type="match status" value="1"/>
</dbReference>
<dbReference type="InterPro" id="IPR036390">
    <property type="entry name" value="WH_DNA-bd_sf"/>
</dbReference>
<dbReference type="PRINTS" id="PR00039">
    <property type="entry name" value="HTHLYSR"/>
</dbReference>
<sequence>MSDFRLKVFQSVARNLSFTKASQELFISQPAITKHIQELESTYQTRLFDRQGGKISLTESGQLLLEHCERILEEYRKLEYEMHLLHNQYTGELRLGASTTIAQYVLPPMLGTFISKFPQVELSLLNGNTREMEAALQEHRIDLAMVEGVTRLPNLRYTPFLEDELVVVVRTGSRLPVDDEITPQQLARLPLVLRERGSGTLDVFERAMLQHNIKLSTLHVLMYLGSTESIKLFLEHTDCLGVVSIRSVSRELYAGRLRVVEVKGLEMKREFNFAQLQGQESGLSQVFMQFARR</sequence>
<reference evidence="6" key="1">
    <citation type="journal article" date="2021" name="PeerJ">
        <title>Extensive microbial diversity within the chicken gut microbiome revealed by metagenomics and culture.</title>
        <authorList>
            <person name="Gilroy R."/>
            <person name="Ravi A."/>
            <person name="Getino M."/>
            <person name="Pursley I."/>
            <person name="Horton D.L."/>
            <person name="Alikhan N.F."/>
            <person name="Baker D."/>
            <person name="Gharbi K."/>
            <person name="Hall N."/>
            <person name="Watson M."/>
            <person name="Adriaenssens E.M."/>
            <person name="Foster-Nyarko E."/>
            <person name="Jarju S."/>
            <person name="Secka A."/>
            <person name="Antonio M."/>
            <person name="Oren A."/>
            <person name="Chaudhuri R.R."/>
            <person name="La Ragione R."/>
            <person name="Hildebrand F."/>
            <person name="Pallen M.J."/>
        </authorList>
    </citation>
    <scope>NUCLEOTIDE SEQUENCE</scope>
    <source>
        <strain evidence="6">CHK55-1828</strain>
    </source>
</reference>
<accession>A0A921HYB0</accession>
<evidence type="ECO:0000256" key="1">
    <source>
        <dbReference type="ARBA" id="ARBA00009437"/>
    </source>
</evidence>
<keyword evidence="2" id="KW-0805">Transcription regulation</keyword>
<dbReference type="SUPFAM" id="SSF46785">
    <property type="entry name" value="Winged helix' DNA-binding domain"/>
    <property type="match status" value="1"/>
</dbReference>
<dbReference type="GO" id="GO:0003700">
    <property type="term" value="F:DNA-binding transcription factor activity"/>
    <property type="evidence" value="ECO:0007669"/>
    <property type="project" value="InterPro"/>
</dbReference>
<evidence type="ECO:0000256" key="4">
    <source>
        <dbReference type="ARBA" id="ARBA00023163"/>
    </source>
</evidence>
<feature type="domain" description="HTH lysR-type" evidence="5">
    <location>
        <begin position="1"/>
        <end position="58"/>
    </location>
</feature>
<keyword evidence="3" id="KW-0238">DNA-binding</keyword>
<dbReference type="InterPro" id="IPR000847">
    <property type="entry name" value="LysR_HTH_N"/>
</dbReference>
<dbReference type="Proteomes" id="UP000717835">
    <property type="component" value="Unassembled WGS sequence"/>
</dbReference>
<evidence type="ECO:0000256" key="3">
    <source>
        <dbReference type="ARBA" id="ARBA00023125"/>
    </source>
</evidence>
<evidence type="ECO:0000256" key="2">
    <source>
        <dbReference type="ARBA" id="ARBA00023015"/>
    </source>
</evidence>
<dbReference type="InterPro" id="IPR005119">
    <property type="entry name" value="LysR_subst-bd"/>
</dbReference>
<evidence type="ECO:0000313" key="7">
    <source>
        <dbReference type="Proteomes" id="UP000717835"/>
    </source>
</evidence>
<dbReference type="PANTHER" id="PTHR30126:SF39">
    <property type="entry name" value="HTH-TYPE TRANSCRIPTIONAL REGULATOR CYSL"/>
    <property type="match status" value="1"/>
</dbReference>
<dbReference type="FunFam" id="1.10.10.10:FF:000001">
    <property type="entry name" value="LysR family transcriptional regulator"/>
    <property type="match status" value="1"/>
</dbReference>
<evidence type="ECO:0000259" key="5">
    <source>
        <dbReference type="PROSITE" id="PS50931"/>
    </source>
</evidence>